<evidence type="ECO:0000256" key="11">
    <source>
        <dbReference type="ARBA" id="ARBA00023136"/>
    </source>
</evidence>
<evidence type="ECO:0000256" key="9">
    <source>
        <dbReference type="ARBA" id="ARBA00023065"/>
    </source>
</evidence>
<dbReference type="GO" id="GO:0009279">
    <property type="term" value="C:cell outer membrane"/>
    <property type="evidence" value="ECO:0007669"/>
    <property type="project" value="UniProtKB-SubCell"/>
</dbReference>
<evidence type="ECO:0000256" key="15">
    <source>
        <dbReference type="SAM" id="SignalP"/>
    </source>
</evidence>
<feature type="signal peptide" evidence="15">
    <location>
        <begin position="1"/>
        <end position="19"/>
    </location>
</feature>
<feature type="domain" description="Polysaccharide export protein N-terminal" evidence="16">
    <location>
        <begin position="19"/>
        <end position="94"/>
    </location>
</feature>
<evidence type="ECO:0000256" key="1">
    <source>
        <dbReference type="ARBA" id="ARBA00004571"/>
    </source>
</evidence>
<evidence type="ECO:0000256" key="3">
    <source>
        <dbReference type="ARBA" id="ARBA00022448"/>
    </source>
</evidence>
<feature type="domain" description="SLBB" evidence="17">
    <location>
        <begin position="113"/>
        <end position="194"/>
    </location>
</feature>
<feature type="chain" id="PRO_5012737410" evidence="15">
    <location>
        <begin position="20"/>
        <end position="201"/>
    </location>
</feature>
<dbReference type="Gene3D" id="3.10.560.10">
    <property type="entry name" value="Outer membrane lipoprotein wza domain like"/>
    <property type="match status" value="1"/>
</dbReference>
<evidence type="ECO:0000256" key="12">
    <source>
        <dbReference type="ARBA" id="ARBA00023139"/>
    </source>
</evidence>
<proteinExistence type="inferred from homology"/>
<comment type="similarity">
    <text evidence="2">Belongs to the BexD/CtrA/VexA family.</text>
</comment>
<dbReference type="InterPro" id="IPR049712">
    <property type="entry name" value="Poly_export"/>
</dbReference>
<evidence type="ECO:0000256" key="4">
    <source>
        <dbReference type="ARBA" id="ARBA00022452"/>
    </source>
</evidence>
<dbReference type="Gene3D" id="3.30.1950.10">
    <property type="entry name" value="wza like domain"/>
    <property type="match status" value="1"/>
</dbReference>
<evidence type="ECO:0000256" key="8">
    <source>
        <dbReference type="ARBA" id="ARBA00023047"/>
    </source>
</evidence>
<dbReference type="OrthoDB" id="197007at2"/>
<keyword evidence="8" id="KW-0625">Polysaccharide transport</keyword>
<gene>
    <name evidence="18" type="ORF">BOA8489_01553</name>
</gene>
<dbReference type="InterPro" id="IPR003715">
    <property type="entry name" value="Poly_export_N"/>
</dbReference>
<protein>
    <submittedName>
        <fullName evidence="18">Polysaccharide biosynthesis/export protein</fullName>
    </submittedName>
</protein>
<name>A0A238IYH0_9RHOB</name>
<sequence length="201" mass="21074">MKTLVLAIIAFMAATVAYAQSEYNIRSGDTLAVEVLEDPSLNRSLLVLPNGTITFPFAGSVQAGGRSPDAVAGSIAAGIASNFAATPTVFVTVQALRPLVESQGPQVGPTIDIFMLGEIGAPGQKRIERGTTVLQALSTSGGFTRFAATKRILLRRSNPRTGEQTVSRINYNAIANGASVGSDIVLADGDVIIVPERRLFE</sequence>
<keyword evidence="14" id="KW-0449">Lipoprotein</keyword>
<keyword evidence="19" id="KW-1185">Reference proteome</keyword>
<dbReference type="Pfam" id="PF22461">
    <property type="entry name" value="SLBB_2"/>
    <property type="match status" value="1"/>
</dbReference>
<keyword evidence="3" id="KW-0813">Transport</keyword>
<evidence type="ECO:0000259" key="17">
    <source>
        <dbReference type="Pfam" id="PF22461"/>
    </source>
</evidence>
<evidence type="ECO:0000256" key="10">
    <source>
        <dbReference type="ARBA" id="ARBA00023114"/>
    </source>
</evidence>
<dbReference type="Pfam" id="PF02563">
    <property type="entry name" value="Poly_export"/>
    <property type="match status" value="1"/>
</dbReference>
<accession>A0A238IYH0</accession>
<keyword evidence="12" id="KW-0564">Palmitate</keyword>
<keyword evidence="11" id="KW-0472">Membrane</keyword>
<dbReference type="EMBL" id="FXXQ01000004">
    <property type="protein sequence ID" value="SMX23446.1"/>
    <property type="molecule type" value="Genomic_DNA"/>
</dbReference>
<dbReference type="GO" id="GO:0015159">
    <property type="term" value="F:polysaccharide transmembrane transporter activity"/>
    <property type="evidence" value="ECO:0007669"/>
    <property type="project" value="InterPro"/>
</dbReference>
<evidence type="ECO:0000256" key="13">
    <source>
        <dbReference type="ARBA" id="ARBA00023237"/>
    </source>
</evidence>
<dbReference type="Proteomes" id="UP000201838">
    <property type="component" value="Unassembled WGS sequence"/>
</dbReference>
<evidence type="ECO:0000259" key="16">
    <source>
        <dbReference type="Pfam" id="PF02563"/>
    </source>
</evidence>
<dbReference type="PANTHER" id="PTHR33619">
    <property type="entry name" value="POLYSACCHARIDE EXPORT PROTEIN GFCE-RELATED"/>
    <property type="match status" value="1"/>
</dbReference>
<evidence type="ECO:0000256" key="14">
    <source>
        <dbReference type="ARBA" id="ARBA00023288"/>
    </source>
</evidence>
<evidence type="ECO:0000256" key="6">
    <source>
        <dbReference type="ARBA" id="ARBA00022692"/>
    </source>
</evidence>
<dbReference type="GO" id="GO:0006811">
    <property type="term" value="P:monoatomic ion transport"/>
    <property type="evidence" value="ECO:0007669"/>
    <property type="project" value="UniProtKB-KW"/>
</dbReference>
<evidence type="ECO:0000256" key="2">
    <source>
        <dbReference type="ARBA" id="ARBA00009450"/>
    </source>
</evidence>
<keyword evidence="9" id="KW-0406">Ion transport</keyword>
<dbReference type="PANTHER" id="PTHR33619:SF3">
    <property type="entry name" value="POLYSACCHARIDE EXPORT PROTEIN GFCE-RELATED"/>
    <property type="match status" value="1"/>
</dbReference>
<organism evidence="18 19">
    <name type="scientific">Boseongicola aestuarii</name>
    <dbReference type="NCBI Taxonomy" id="1470561"/>
    <lineage>
        <taxon>Bacteria</taxon>
        <taxon>Pseudomonadati</taxon>
        <taxon>Pseudomonadota</taxon>
        <taxon>Alphaproteobacteria</taxon>
        <taxon>Rhodobacterales</taxon>
        <taxon>Paracoccaceae</taxon>
        <taxon>Boseongicola</taxon>
    </lineage>
</organism>
<reference evidence="18 19" key="1">
    <citation type="submission" date="2017-05" db="EMBL/GenBank/DDBJ databases">
        <authorList>
            <person name="Song R."/>
            <person name="Chenine A.L."/>
            <person name="Ruprecht R.M."/>
        </authorList>
    </citation>
    <scope>NUCLEOTIDE SEQUENCE [LARGE SCALE GENOMIC DNA]</scope>
    <source>
        <strain evidence="18 19">CECT 8489</strain>
    </source>
</reference>
<evidence type="ECO:0000313" key="18">
    <source>
        <dbReference type="EMBL" id="SMX23446.1"/>
    </source>
</evidence>
<dbReference type="RefSeq" id="WP_093973428.1">
    <property type="nucleotide sequence ID" value="NZ_FXXQ01000004.1"/>
</dbReference>
<dbReference type="GO" id="GO:0046930">
    <property type="term" value="C:pore complex"/>
    <property type="evidence" value="ECO:0007669"/>
    <property type="project" value="UniProtKB-KW"/>
</dbReference>
<keyword evidence="6" id="KW-0812">Transmembrane</keyword>
<comment type="subcellular location">
    <subcellularLocation>
        <location evidence="1">Cell outer membrane</location>
        <topology evidence="1">Multi-pass membrane protein</topology>
    </subcellularLocation>
</comment>
<dbReference type="GO" id="GO:0015288">
    <property type="term" value="F:porin activity"/>
    <property type="evidence" value="ECO:0007669"/>
    <property type="project" value="UniProtKB-KW"/>
</dbReference>
<evidence type="ECO:0000256" key="7">
    <source>
        <dbReference type="ARBA" id="ARBA00022729"/>
    </source>
</evidence>
<keyword evidence="13" id="KW-0998">Cell outer membrane</keyword>
<dbReference type="AlphaFoldDB" id="A0A238IYH0"/>
<keyword evidence="7 15" id="KW-0732">Signal</keyword>
<evidence type="ECO:0000256" key="5">
    <source>
        <dbReference type="ARBA" id="ARBA00022597"/>
    </source>
</evidence>
<keyword evidence="5" id="KW-0762">Sugar transport</keyword>
<keyword evidence="10" id="KW-0626">Porin</keyword>
<keyword evidence="4" id="KW-1134">Transmembrane beta strand</keyword>
<dbReference type="InterPro" id="IPR054765">
    <property type="entry name" value="SLBB_dom"/>
</dbReference>
<evidence type="ECO:0000313" key="19">
    <source>
        <dbReference type="Proteomes" id="UP000201838"/>
    </source>
</evidence>